<accession>A0A2C6M5Y9</accession>
<dbReference type="OrthoDB" id="9815057at2"/>
<dbReference type="EMBL" id="AWQQ01000088">
    <property type="protein sequence ID" value="PHJ37647.1"/>
    <property type="molecule type" value="Genomic_DNA"/>
</dbReference>
<reference evidence="3 4" key="1">
    <citation type="submission" date="2013-09" db="EMBL/GenBank/DDBJ databases">
        <title>Biodegradation of hydrocarbons in the deep terrestrial subsurface : characterization of a microbial consortium composed of two Desulfotomaculum species originating from a deep geological formation.</title>
        <authorList>
            <person name="Aullo T."/>
            <person name="Berlendis S."/>
            <person name="Lascourreges J.-F."/>
            <person name="Dessort D."/>
            <person name="Saint-Laurent S."/>
            <person name="Schraauwers B."/>
            <person name="Mas J."/>
            <person name="Magot M."/>
            <person name="Ranchou-Peyruse A."/>
        </authorList>
    </citation>
    <scope>NUCLEOTIDE SEQUENCE [LARGE SCALE GENOMIC DNA]</scope>
    <source>
        <strain evidence="3 4">Bs107</strain>
    </source>
</reference>
<feature type="coiled-coil region" evidence="1">
    <location>
        <begin position="294"/>
        <end position="328"/>
    </location>
</feature>
<keyword evidence="4" id="KW-1185">Reference proteome</keyword>
<protein>
    <submittedName>
        <fullName evidence="3">Uncharacterized protein</fullName>
    </submittedName>
</protein>
<keyword evidence="1" id="KW-0175">Coiled coil</keyword>
<comment type="caution">
    <text evidence="3">The sequence shown here is derived from an EMBL/GenBank/DDBJ whole genome shotgun (WGS) entry which is preliminary data.</text>
</comment>
<name>A0A2C6M5Y9_9FIRM</name>
<gene>
    <name evidence="3" type="ORF">P378_15460</name>
</gene>
<evidence type="ECO:0000256" key="2">
    <source>
        <dbReference type="SAM" id="MobiDB-lite"/>
    </source>
</evidence>
<evidence type="ECO:0000313" key="4">
    <source>
        <dbReference type="Proteomes" id="UP000222564"/>
    </source>
</evidence>
<dbReference type="RefSeq" id="WP_099083655.1">
    <property type="nucleotide sequence ID" value="NZ_AWQQ01000088.1"/>
</dbReference>
<evidence type="ECO:0000313" key="3">
    <source>
        <dbReference type="EMBL" id="PHJ37647.1"/>
    </source>
</evidence>
<dbReference type="AlphaFoldDB" id="A0A2C6M5Y9"/>
<dbReference type="Proteomes" id="UP000222564">
    <property type="component" value="Unassembled WGS sequence"/>
</dbReference>
<feature type="region of interest" description="Disordered" evidence="2">
    <location>
        <begin position="366"/>
        <end position="409"/>
    </location>
</feature>
<proteinExistence type="predicted"/>
<sequence>MIEWKLDGAGGYLLTGIGIVSAEAPGVEEEKNRIRYFTFTSKYTGANAFDIAHIPFVNRNGGVLEVMPFREAREMMSDKERKDPFVFGYFPEDDGDRYGKYLAEFGIAQDEWRNVIAKINDSEGGLEEIFQKYKNSGQLLNDWIIKTVEKAMFRNRSEARRLEEMLESLVQEVVENERFILEKQLLDGFLGTFREQVDALAGLLQGLDGQKKLAGQLSALYGYLTSETGSLQGKYEKNQLEIEACKAEEQRVQLEERSNDYWLRQSEHQEALKRLKTAETMSSETETALQEAKVREKIMQAARLAEEIRRMRSELSGIEEKLSAAKEQYDTDGRVRSLEYSLKILFEETLETIAADLTRLHEEKTEKEKLMRQAGEDLRAADREKSSLDAEKGRLEERKKNFEKDEKEVQRKLGISWGEISWGKWMPQRYGRPGLRWKIPGMS</sequence>
<organism evidence="3 4">
    <name type="scientific">Desulforamulus profundi</name>
    <dbReference type="NCBI Taxonomy" id="1383067"/>
    <lineage>
        <taxon>Bacteria</taxon>
        <taxon>Bacillati</taxon>
        <taxon>Bacillota</taxon>
        <taxon>Clostridia</taxon>
        <taxon>Eubacteriales</taxon>
        <taxon>Peptococcaceae</taxon>
        <taxon>Desulforamulus</taxon>
    </lineage>
</organism>
<evidence type="ECO:0000256" key="1">
    <source>
        <dbReference type="SAM" id="Coils"/>
    </source>
</evidence>